<evidence type="ECO:0000313" key="2">
    <source>
        <dbReference type="EMBL" id="QJA65337.1"/>
    </source>
</evidence>
<proteinExistence type="predicted"/>
<dbReference type="EMBL" id="MT142498">
    <property type="protein sequence ID" value="QJA82867.1"/>
    <property type="molecule type" value="Genomic_DNA"/>
</dbReference>
<dbReference type="AlphaFoldDB" id="A0A6H1ZQ07"/>
<gene>
    <name evidence="3" type="ORF">MM415A00356_0016</name>
    <name evidence="2" type="ORF">MM415B00404_0039</name>
    <name evidence="1" type="ORF">TM448A01405_0008</name>
    <name evidence="4" type="ORF">TM448B02468_0009</name>
</gene>
<dbReference type="EMBL" id="MT144916">
    <property type="protein sequence ID" value="QJI01340.1"/>
    <property type="molecule type" value="Genomic_DNA"/>
</dbReference>
<accession>A0A6H1ZQ07</accession>
<name>A0A6H1ZQ07_9ZZZZ</name>
<dbReference type="EMBL" id="MT144143">
    <property type="protein sequence ID" value="QJA49569.1"/>
    <property type="molecule type" value="Genomic_DNA"/>
</dbReference>
<reference evidence="1" key="1">
    <citation type="submission" date="2020-03" db="EMBL/GenBank/DDBJ databases">
        <title>The deep terrestrial virosphere.</title>
        <authorList>
            <person name="Holmfeldt K."/>
            <person name="Nilsson E."/>
            <person name="Simone D."/>
            <person name="Lopez-Fernandez M."/>
            <person name="Wu X."/>
            <person name="de Brujin I."/>
            <person name="Lundin D."/>
            <person name="Andersson A."/>
            <person name="Bertilsson S."/>
            <person name="Dopson M."/>
        </authorList>
    </citation>
    <scope>NUCLEOTIDE SEQUENCE</scope>
    <source>
        <strain evidence="3">MM415A00356</strain>
        <strain evidence="2">MM415B00404</strain>
        <strain evidence="1">TM448A01405</strain>
        <strain evidence="4">TM448B02468</strain>
    </source>
</reference>
<evidence type="ECO:0000313" key="4">
    <source>
        <dbReference type="EMBL" id="QJI01340.1"/>
    </source>
</evidence>
<sequence length="272" mass="28817">MARLAGYGGDVYVGDLVVQNCDVAWTEQVDLDVTLTLDNTDYKVGSGSNKMLQGAGLANGDILASQVIALPTLAAYAMLFCWAKSSVNIATADDYRLLLDNQAMCANPEVECSLPVLVANVWKFCMCPVVTGSFAAATLPISVGLELHANDPGPATMWIDYITAGRQVAGIRSWSLDVTASVQDVSAYSDGQDKVFAVTTKAWSGSFEGFKDGAPLAIGTVVGLELQESAMATQMWRGSAIITNIRPAVSVDGLVGYAYDFQGIHALEWPTA</sequence>
<protein>
    <recommendedName>
        <fullName evidence="5">Tail protein</fullName>
    </recommendedName>
</protein>
<organism evidence="1">
    <name type="scientific">viral metagenome</name>
    <dbReference type="NCBI Taxonomy" id="1070528"/>
    <lineage>
        <taxon>unclassified sequences</taxon>
        <taxon>metagenomes</taxon>
        <taxon>organismal metagenomes</taxon>
    </lineage>
</organism>
<evidence type="ECO:0000313" key="1">
    <source>
        <dbReference type="EMBL" id="QJA49569.1"/>
    </source>
</evidence>
<evidence type="ECO:0008006" key="5">
    <source>
        <dbReference type="Google" id="ProtNLM"/>
    </source>
</evidence>
<evidence type="ECO:0000313" key="3">
    <source>
        <dbReference type="EMBL" id="QJA82867.1"/>
    </source>
</evidence>
<dbReference type="EMBL" id="MT141536">
    <property type="protein sequence ID" value="QJA65337.1"/>
    <property type="molecule type" value="Genomic_DNA"/>
</dbReference>